<evidence type="ECO:0000259" key="2">
    <source>
        <dbReference type="Pfam" id="PF01814"/>
    </source>
</evidence>
<keyword evidence="4" id="KW-1185">Reference proteome</keyword>
<sequence length="196" mass="21902">MDICAIIQRQHDEQRTQFAQLEEWDRSDTEGLGALWKRLAILLETHAEAEEKYFYPHLLTLGTGGADAEDAAEEVDDAIDDHNSIREGIRRAEAAEVGSDEWWTAVVDTNVANSTHMGEEERQDLADFRQQASMQLRHDIAVEFLRYGALKAAEGITPRDKDPQEYVEENSGGTPKDSDRAGDAPEQSLQASETEG</sequence>
<dbReference type="InterPro" id="IPR012312">
    <property type="entry name" value="Hemerythrin-like"/>
</dbReference>
<feature type="domain" description="Hemerythrin-like" evidence="2">
    <location>
        <begin position="5"/>
        <end position="122"/>
    </location>
</feature>
<dbReference type="STRING" id="478801.Ksed_00370"/>
<dbReference type="HOGENOM" id="CLU_079417_4_0_11"/>
<dbReference type="RefSeq" id="WP_012801553.1">
    <property type="nucleotide sequence ID" value="NC_013169.1"/>
</dbReference>
<reference evidence="3 4" key="1">
    <citation type="journal article" date="2009" name="Stand. Genomic Sci.">
        <title>Complete genome sequence of Kytococcus sedentarius type strain (541).</title>
        <authorList>
            <person name="Sims D."/>
            <person name="Brettin T."/>
            <person name="Detter J.C."/>
            <person name="Han C."/>
            <person name="Lapidus A."/>
            <person name="Copeland A."/>
            <person name="Glavina Del Rio T."/>
            <person name="Nolan M."/>
            <person name="Chen F."/>
            <person name="Lucas S."/>
            <person name="Tice H."/>
            <person name="Cheng J.F."/>
            <person name="Bruce D."/>
            <person name="Goodwin L."/>
            <person name="Pitluck S."/>
            <person name="Ovchinnikova G."/>
            <person name="Pati A."/>
            <person name="Ivanova N."/>
            <person name="Mavrommatis K."/>
            <person name="Chen A."/>
            <person name="Palaniappan K."/>
            <person name="D'haeseleer P."/>
            <person name="Chain P."/>
            <person name="Bristow J."/>
            <person name="Eisen J.A."/>
            <person name="Markowitz V."/>
            <person name="Hugenholtz P."/>
            <person name="Schneider S."/>
            <person name="Goker M."/>
            <person name="Pukall R."/>
            <person name="Kyrpides N.C."/>
            <person name="Klenk H.P."/>
        </authorList>
    </citation>
    <scope>NUCLEOTIDE SEQUENCE [LARGE SCALE GENOMIC DNA]</scope>
    <source>
        <strain evidence="4">ATCC 14392 / DSM 20547 / JCM 11482 / CCUG 33030 / NBRC 15357 / NCTC 11040 / CCM 314 / 541</strain>
    </source>
</reference>
<organism evidence="3 4">
    <name type="scientific">Kytococcus sedentarius (strain ATCC 14392 / DSM 20547 / JCM 11482 / CCUG 33030 / NBRC 15357 / NCTC 11040 / CCM 314 / 541)</name>
    <name type="common">Micrococcus sedentarius</name>
    <dbReference type="NCBI Taxonomy" id="478801"/>
    <lineage>
        <taxon>Bacteria</taxon>
        <taxon>Bacillati</taxon>
        <taxon>Actinomycetota</taxon>
        <taxon>Actinomycetes</taxon>
        <taxon>Micrococcales</taxon>
        <taxon>Kytococcaceae</taxon>
        <taxon>Kytococcus</taxon>
    </lineage>
</organism>
<dbReference type="KEGG" id="kse:Ksed_00370"/>
<gene>
    <name evidence="3" type="ordered locus">Ksed_00370</name>
</gene>
<evidence type="ECO:0000313" key="4">
    <source>
        <dbReference type="Proteomes" id="UP000006666"/>
    </source>
</evidence>
<dbReference type="EMBL" id="CP001686">
    <property type="protein sequence ID" value="ACV05134.1"/>
    <property type="molecule type" value="Genomic_DNA"/>
</dbReference>
<proteinExistence type="predicted"/>
<evidence type="ECO:0000256" key="1">
    <source>
        <dbReference type="SAM" id="MobiDB-lite"/>
    </source>
</evidence>
<dbReference type="eggNOG" id="COG5592">
    <property type="taxonomic scope" value="Bacteria"/>
</dbReference>
<dbReference type="Gene3D" id="1.20.120.520">
    <property type="entry name" value="nmb1532 protein domain like"/>
    <property type="match status" value="1"/>
</dbReference>
<dbReference type="Pfam" id="PF01814">
    <property type="entry name" value="Hemerythrin"/>
    <property type="match status" value="1"/>
</dbReference>
<evidence type="ECO:0000313" key="3">
    <source>
        <dbReference type="EMBL" id="ACV05134.1"/>
    </source>
</evidence>
<dbReference type="AlphaFoldDB" id="C7NIG3"/>
<dbReference type="Proteomes" id="UP000006666">
    <property type="component" value="Chromosome"/>
</dbReference>
<name>C7NIG3_KYTSD</name>
<feature type="compositionally biased region" description="Polar residues" evidence="1">
    <location>
        <begin position="187"/>
        <end position="196"/>
    </location>
</feature>
<protein>
    <recommendedName>
        <fullName evidence="2">Hemerythrin-like domain-containing protein</fullName>
    </recommendedName>
</protein>
<feature type="region of interest" description="Disordered" evidence="1">
    <location>
        <begin position="153"/>
        <end position="196"/>
    </location>
</feature>
<accession>C7NIG3</accession>